<dbReference type="InterPro" id="IPR010982">
    <property type="entry name" value="Lambda_DNA-bd_dom_sf"/>
</dbReference>
<protein>
    <submittedName>
        <fullName evidence="3">Predicted transcriptional regulator</fullName>
    </submittedName>
</protein>
<dbReference type="EMBL" id="CP000155">
    <property type="protein sequence ID" value="ABC32277.1"/>
    <property type="molecule type" value="Genomic_DNA"/>
</dbReference>
<sequence length="106" mass="11972">MPSTLGRKLRKLREQQKLSLEQLAVLSDSSKSYLWNLENFESSNPSVDKIGKIATALKVTSEFLLNDSAATPDQGVIDEAFFRKYKSLPEADKKRLRQIVEAWAGE</sequence>
<dbReference type="HOGENOM" id="CLU_066192_4_7_6"/>
<dbReference type="STRING" id="349521.HCH_05619"/>
<dbReference type="Proteomes" id="UP000000238">
    <property type="component" value="Chromosome"/>
</dbReference>
<evidence type="ECO:0000256" key="1">
    <source>
        <dbReference type="ARBA" id="ARBA00023125"/>
    </source>
</evidence>
<dbReference type="SMART" id="SM00530">
    <property type="entry name" value="HTH_XRE"/>
    <property type="match status" value="1"/>
</dbReference>
<dbReference type="PANTHER" id="PTHR46797">
    <property type="entry name" value="HTH-TYPE TRANSCRIPTIONAL REGULATOR"/>
    <property type="match status" value="1"/>
</dbReference>
<evidence type="ECO:0000313" key="4">
    <source>
        <dbReference type="Proteomes" id="UP000000238"/>
    </source>
</evidence>
<dbReference type="GO" id="GO:0003677">
    <property type="term" value="F:DNA binding"/>
    <property type="evidence" value="ECO:0007669"/>
    <property type="project" value="UniProtKB-KW"/>
</dbReference>
<dbReference type="GO" id="GO:0005829">
    <property type="term" value="C:cytosol"/>
    <property type="evidence" value="ECO:0007669"/>
    <property type="project" value="TreeGrafter"/>
</dbReference>
<dbReference type="Gene3D" id="1.10.260.40">
    <property type="entry name" value="lambda repressor-like DNA-binding domains"/>
    <property type="match status" value="1"/>
</dbReference>
<dbReference type="InterPro" id="IPR050807">
    <property type="entry name" value="TransReg_Diox_bact_type"/>
</dbReference>
<dbReference type="AlphaFoldDB" id="Q2SAP7"/>
<keyword evidence="1" id="KW-0238">DNA-binding</keyword>
<accession>Q2SAP7</accession>
<dbReference type="eggNOG" id="COG1396">
    <property type="taxonomic scope" value="Bacteria"/>
</dbReference>
<dbReference type="SUPFAM" id="SSF47413">
    <property type="entry name" value="lambda repressor-like DNA-binding domains"/>
    <property type="match status" value="1"/>
</dbReference>
<feature type="domain" description="HTH cro/C1-type" evidence="2">
    <location>
        <begin position="9"/>
        <end position="64"/>
    </location>
</feature>
<gene>
    <name evidence="3" type="ordered locus">HCH_05619</name>
</gene>
<organism evidence="3 4">
    <name type="scientific">Hahella chejuensis (strain KCTC 2396)</name>
    <dbReference type="NCBI Taxonomy" id="349521"/>
    <lineage>
        <taxon>Bacteria</taxon>
        <taxon>Pseudomonadati</taxon>
        <taxon>Pseudomonadota</taxon>
        <taxon>Gammaproteobacteria</taxon>
        <taxon>Oceanospirillales</taxon>
        <taxon>Hahellaceae</taxon>
        <taxon>Hahella</taxon>
    </lineage>
</organism>
<dbReference type="CDD" id="cd00093">
    <property type="entry name" value="HTH_XRE"/>
    <property type="match status" value="1"/>
</dbReference>
<dbReference type="PANTHER" id="PTHR46797:SF1">
    <property type="entry name" value="METHYLPHOSPHONATE SYNTHASE"/>
    <property type="match status" value="1"/>
</dbReference>
<dbReference type="InterPro" id="IPR001387">
    <property type="entry name" value="Cro/C1-type_HTH"/>
</dbReference>
<dbReference type="PROSITE" id="PS50943">
    <property type="entry name" value="HTH_CROC1"/>
    <property type="match status" value="1"/>
</dbReference>
<evidence type="ECO:0000259" key="2">
    <source>
        <dbReference type="PROSITE" id="PS50943"/>
    </source>
</evidence>
<proteinExistence type="predicted"/>
<evidence type="ECO:0000313" key="3">
    <source>
        <dbReference type="EMBL" id="ABC32277.1"/>
    </source>
</evidence>
<dbReference type="RefSeq" id="WP_011399339.1">
    <property type="nucleotide sequence ID" value="NC_007645.1"/>
</dbReference>
<dbReference type="KEGG" id="hch:HCH_05619"/>
<dbReference type="Pfam" id="PF01381">
    <property type="entry name" value="HTH_3"/>
    <property type="match status" value="1"/>
</dbReference>
<name>Q2SAP7_HAHCH</name>
<keyword evidence="4" id="KW-1185">Reference proteome</keyword>
<dbReference type="OrthoDB" id="9813152at2"/>
<dbReference type="GO" id="GO:0003700">
    <property type="term" value="F:DNA-binding transcription factor activity"/>
    <property type="evidence" value="ECO:0007669"/>
    <property type="project" value="TreeGrafter"/>
</dbReference>
<reference evidence="3 4" key="1">
    <citation type="journal article" date="2005" name="Nucleic Acids Res.">
        <title>Genomic blueprint of Hahella chejuensis, a marine microbe producing an algicidal agent.</title>
        <authorList>
            <person name="Jeong H."/>
            <person name="Yim J.H."/>
            <person name="Lee C."/>
            <person name="Choi S.-H."/>
            <person name="Park Y.K."/>
            <person name="Yoon S.H."/>
            <person name="Hur C.-G."/>
            <person name="Kang H.-Y."/>
            <person name="Kim D."/>
            <person name="Lee H.H."/>
            <person name="Park K.H."/>
            <person name="Park S.-H."/>
            <person name="Park H.-S."/>
            <person name="Lee H.K."/>
            <person name="Oh T.K."/>
            <person name="Kim J.F."/>
        </authorList>
    </citation>
    <scope>NUCLEOTIDE SEQUENCE [LARGE SCALE GENOMIC DNA]</scope>
    <source>
        <strain evidence="3 4">KCTC 2396</strain>
    </source>
</reference>